<dbReference type="Pfam" id="PF03237">
    <property type="entry name" value="Terminase_6N"/>
    <property type="match status" value="1"/>
</dbReference>
<gene>
    <name evidence="1" type="ORF">LCGC14_1901330</name>
</gene>
<protein>
    <submittedName>
        <fullName evidence="1">Uncharacterized protein</fullName>
    </submittedName>
</protein>
<name>A0A0F9IAG6_9ZZZZ</name>
<reference evidence="1" key="1">
    <citation type="journal article" date="2015" name="Nature">
        <title>Complex archaea that bridge the gap between prokaryotes and eukaryotes.</title>
        <authorList>
            <person name="Spang A."/>
            <person name="Saw J.H."/>
            <person name="Jorgensen S.L."/>
            <person name="Zaremba-Niedzwiedzka K."/>
            <person name="Martijn J."/>
            <person name="Lind A.E."/>
            <person name="van Eijk R."/>
            <person name="Schleper C."/>
            <person name="Guy L."/>
            <person name="Ettema T.J."/>
        </authorList>
    </citation>
    <scope>NUCLEOTIDE SEQUENCE</scope>
</reference>
<evidence type="ECO:0000313" key="1">
    <source>
        <dbReference type="EMBL" id="KKL90775.1"/>
    </source>
</evidence>
<dbReference type="Gene3D" id="3.40.50.300">
    <property type="entry name" value="P-loop containing nucleotide triphosphate hydrolases"/>
    <property type="match status" value="1"/>
</dbReference>
<organism evidence="1">
    <name type="scientific">marine sediment metagenome</name>
    <dbReference type="NCBI Taxonomy" id="412755"/>
    <lineage>
        <taxon>unclassified sequences</taxon>
        <taxon>metagenomes</taxon>
        <taxon>ecological metagenomes</taxon>
    </lineage>
</organism>
<sequence>MCRQAGKSTTIAAFCLYWAFFVPNQTIIIVSDTYRAAEHLFQIMKGLVSNAPYISNHITENFVTRMRWDNGSEIKALPTGVDGHTIRGLTAHVLVLEESAFIDDRIVDEVLIPMTAATSGKIIQISTPIGRNHFFDAFKEDSSYAKHHYSWVDAVNAGQLTKEFIEERRKNSSSIAFAREFEALFTESENTAFPWQVVSPTIIFGTKSKMAMASYFRKVLEHREIVLPNDKRLLDQILNQEHRLSKDGHDLYNCPDGENDDILWATLLAAFGTRRAYSDDISYCIVR</sequence>
<dbReference type="InterPro" id="IPR027417">
    <property type="entry name" value="P-loop_NTPase"/>
</dbReference>
<dbReference type="EMBL" id="LAZR01019920">
    <property type="protein sequence ID" value="KKL90775.1"/>
    <property type="molecule type" value="Genomic_DNA"/>
</dbReference>
<dbReference type="AlphaFoldDB" id="A0A0F9IAG6"/>
<proteinExistence type="predicted"/>
<comment type="caution">
    <text evidence="1">The sequence shown here is derived from an EMBL/GenBank/DDBJ whole genome shotgun (WGS) entry which is preliminary data.</text>
</comment>
<accession>A0A0F9IAG6</accession>